<evidence type="ECO:0000256" key="1">
    <source>
        <dbReference type="SAM" id="MobiDB-lite"/>
    </source>
</evidence>
<keyword evidence="3" id="KW-1185">Reference proteome</keyword>
<proteinExistence type="predicted"/>
<dbReference type="EMBL" id="JASSZA010000007">
    <property type="protein sequence ID" value="KAK2106424.1"/>
    <property type="molecule type" value="Genomic_DNA"/>
</dbReference>
<feature type="region of interest" description="Disordered" evidence="1">
    <location>
        <begin position="66"/>
        <end position="99"/>
    </location>
</feature>
<gene>
    <name evidence="2" type="ORF">P7K49_015938</name>
</gene>
<evidence type="ECO:0000313" key="2">
    <source>
        <dbReference type="EMBL" id="KAK2106424.1"/>
    </source>
</evidence>
<sequence>MRGSVVAAFRSNPRPGLGGPKTPPGLPRAGGVPGPLLPRDSPPACRAAQVEVGTVAGTAPAGALLDRAGGGGALNSAEGREGGGRWREGGGGDWEVQTP</sequence>
<protein>
    <submittedName>
        <fullName evidence="2">Uncharacterized protein</fullName>
    </submittedName>
</protein>
<accession>A0ABQ9VAM8</accession>
<feature type="region of interest" description="Disordered" evidence="1">
    <location>
        <begin position="1"/>
        <end position="42"/>
    </location>
</feature>
<name>A0ABQ9VAM8_SAGOE</name>
<comment type="caution">
    <text evidence="2">The sequence shown here is derived from an EMBL/GenBank/DDBJ whole genome shotgun (WGS) entry which is preliminary data.</text>
</comment>
<feature type="compositionally biased region" description="Basic and acidic residues" evidence="1">
    <location>
        <begin position="78"/>
        <end position="90"/>
    </location>
</feature>
<reference evidence="2 3" key="1">
    <citation type="submission" date="2023-05" db="EMBL/GenBank/DDBJ databases">
        <title>B98-5 Cell Line De Novo Hybrid Assembly: An Optical Mapping Approach.</title>
        <authorList>
            <person name="Kananen K."/>
            <person name="Auerbach J.A."/>
            <person name="Kautto E."/>
            <person name="Blachly J.S."/>
        </authorList>
    </citation>
    <scope>NUCLEOTIDE SEQUENCE [LARGE SCALE GENOMIC DNA]</scope>
    <source>
        <strain evidence="2">B95-8</strain>
        <tissue evidence="2">Cell line</tissue>
    </source>
</reference>
<dbReference type="Proteomes" id="UP001266305">
    <property type="component" value="Unassembled WGS sequence"/>
</dbReference>
<organism evidence="2 3">
    <name type="scientific">Saguinus oedipus</name>
    <name type="common">Cotton-top tamarin</name>
    <name type="synonym">Oedipomidas oedipus</name>
    <dbReference type="NCBI Taxonomy" id="9490"/>
    <lineage>
        <taxon>Eukaryota</taxon>
        <taxon>Metazoa</taxon>
        <taxon>Chordata</taxon>
        <taxon>Craniata</taxon>
        <taxon>Vertebrata</taxon>
        <taxon>Euteleostomi</taxon>
        <taxon>Mammalia</taxon>
        <taxon>Eutheria</taxon>
        <taxon>Euarchontoglires</taxon>
        <taxon>Primates</taxon>
        <taxon>Haplorrhini</taxon>
        <taxon>Platyrrhini</taxon>
        <taxon>Cebidae</taxon>
        <taxon>Callitrichinae</taxon>
        <taxon>Saguinus</taxon>
    </lineage>
</organism>
<evidence type="ECO:0000313" key="3">
    <source>
        <dbReference type="Proteomes" id="UP001266305"/>
    </source>
</evidence>